<dbReference type="PANTHER" id="PTHR34819">
    <property type="entry name" value="LARGE CYSTEINE-RICH PERIPLASMIC PROTEIN OMCB"/>
    <property type="match status" value="1"/>
</dbReference>
<reference evidence="3 4" key="1">
    <citation type="submission" date="2015-02" db="EMBL/GenBank/DDBJ databases">
        <title>Draft genome of a novel marine cyanobacterium (Chroococcales) isolated from South Atlantic Ocean.</title>
        <authorList>
            <person name="Rigonato J."/>
            <person name="Alvarenga D.O."/>
            <person name="Branco L.H."/>
            <person name="Varani A.M."/>
            <person name="Brandini F.P."/>
            <person name="Fiore M.F."/>
        </authorList>
    </citation>
    <scope>NUCLEOTIDE SEQUENCE [LARGE SCALE GENOMIC DNA]</scope>
    <source>
        <strain evidence="3 4">CENA595</strain>
    </source>
</reference>
<feature type="domain" description="DUF11" evidence="2">
    <location>
        <begin position="570"/>
        <end position="690"/>
    </location>
</feature>
<keyword evidence="4" id="KW-1185">Reference proteome</keyword>
<keyword evidence="1" id="KW-0812">Transmembrane</keyword>
<accession>A0A0D8ZP10</accession>
<keyword evidence="1" id="KW-0472">Membrane</keyword>
<comment type="caution">
    <text evidence="3">The sequence shown here is derived from an EMBL/GenBank/DDBJ whole genome shotgun (WGS) entry which is preliminary data.</text>
</comment>
<dbReference type="Proteomes" id="UP000032452">
    <property type="component" value="Unassembled WGS sequence"/>
</dbReference>
<dbReference type="OrthoDB" id="6074739at2"/>
<name>A0A0D8ZP10_9CYAN</name>
<dbReference type="InterPro" id="IPR051172">
    <property type="entry name" value="Chlamydia_OmcB"/>
</dbReference>
<dbReference type="PANTHER" id="PTHR34819:SF3">
    <property type="entry name" value="CELL SURFACE PROTEIN"/>
    <property type="match status" value="1"/>
</dbReference>
<proteinExistence type="predicted"/>
<evidence type="ECO:0000259" key="2">
    <source>
        <dbReference type="Pfam" id="PF01345"/>
    </source>
</evidence>
<dbReference type="InterPro" id="IPR001434">
    <property type="entry name" value="OmcB-like_DUF11"/>
</dbReference>
<dbReference type="Gene3D" id="2.60.40.10">
    <property type="entry name" value="Immunoglobulins"/>
    <property type="match status" value="1"/>
</dbReference>
<feature type="transmembrane region" description="Helical" evidence="1">
    <location>
        <begin position="12"/>
        <end position="32"/>
    </location>
</feature>
<keyword evidence="1" id="KW-1133">Transmembrane helix</keyword>
<protein>
    <recommendedName>
        <fullName evidence="2">DUF11 domain-containing protein</fullName>
    </recommendedName>
</protein>
<gene>
    <name evidence="3" type="ORF">UH38_17470</name>
</gene>
<dbReference type="EMBL" id="JYON01000021">
    <property type="protein sequence ID" value="KJH70558.1"/>
    <property type="molecule type" value="Genomic_DNA"/>
</dbReference>
<dbReference type="InterPro" id="IPR013783">
    <property type="entry name" value="Ig-like_fold"/>
</dbReference>
<sequence length="893" mass="92123">MRANSLHTKLITRIVLSCILAIAYSGITPWLYTPQANAHSVAQIQTTKFLAPETVNLLKTRATSGGTAGLQQGDLVSYIIQFSPVANGNVAIGAGGYVTDYIPAGSQVVGAAIVQPDGNGNYIAVPPELPGTISNGWGPRNQQTYNASWTTTDSTYLTACSGVLTNCNGSLAQIYADTGIFFSTDTRTQVNYATDTDGIIKQGTNGYNVSPTAENQLNPIIGQSNATTHNQWDADQTNAFGSTQAAITGTTGLKSSASSIGSGQGAAPYNAGSAVAGTGSGFKLDNTGTVGPWQRIAYLGSRIGNPTGRATSATTSAGDPLNSNIAIVGTYTSAGWNLSETNPLPPATNAVRWALGRLVPGQTRYSKITLKLTSPPASSGFINNSEVFGGDSAQVGTINGNDNPWRYHVPSVAQNNSNLFLLKEIIKVNGQSSNGELIPTNAKITYRVTYLNTGNSAQNNVVLSDTLPCQTAANSVSNINTQNTNPPLTISLPSLAAGNCSTTPTTGATFSSAPVTLNPGTGGVVEFDVQTNATTISSYIVNRAKLVSQQLPTGITSNAVSTVATITPADLAITKTDNLTITRPDNSITYTIAIKNNGSSNVTGATVTDIVPSAITSVSWACTATASSSCSAASGTGNNISTTVNLINGGTATYTINGTVDPNATGTLQNTATVSAPVGISDSNSGNNTALDTTKIIGARLVLVKRITAINGNRTQNPHDSTVALNTVVNEPGTTDDNDPKWLSGYLVGAINGKNIYPEDVIEYTIYFLSNGITDVTNVRFCDLVPANTNFVTDAFNGLTPTDGGSSTNVNYGVALAIGSTTPTAYLTNEDDAPDRGRFFAAGTTPTASCSAINTNGAVVVNVATSPATLAKATTAGSPTNSYGFIRFQTRVN</sequence>
<dbReference type="STRING" id="1618023.UH38_17470"/>
<dbReference type="RefSeq" id="WP_045055973.1">
    <property type="nucleotide sequence ID" value="NZ_CAWMDP010000008.1"/>
</dbReference>
<dbReference type="PATRIC" id="fig|1618023.3.peg.564"/>
<organism evidence="3 4">
    <name type="scientific">Aliterella atlantica CENA595</name>
    <dbReference type="NCBI Taxonomy" id="1618023"/>
    <lineage>
        <taxon>Bacteria</taxon>
        <taxon>Bacillati</taxon>
        <taxon>Cyanobacteriota</taxon>
        <taxon>Cyanophyceae</taxon>
        <taxon>Chroococcidiopsidales</taxon>
        <taxon>Aliterellaceae</taxon>
        <taxon>Aliterella</taxon>
    </lineage>
</organism>
<dbReference type="NCBIfam" id="TIGR01451">
    <property type="entry name" value="B_ant_repeat"/>
    <property type="match status" value="3"/>
</dbReference>
<dbReference type="AlphaFoldDB" id="A0A0D8ZP10"/>
<dbReference type="InterPro" id="IPR047589">
    <property type="entry name" value="DUF11_rpt"/>
</dbReference>
<dbReference type="Pfam" id="PF01345">
    <property type="entry name" value="DUF11"/>
    <property type="match status" value="1"/>
</dbReference>
<evidence type="ECO:0000313" key="4">
    <source>
        <dbReference type="Proteomes" id="UP000032452"/>
    </source>
</evidence>
<evidence type="ECO:0000313" key="3">
    <source>
        <dbReference type="EMBL" id="KJH70558.1"/>
    </source>
</evidence>
<evidence type="ECO:0000256" key="1">
    <source>
        <dbReference type="SAM" id="Phobius"/>
    </source>
</evidence>